<dbReference type="Pfam" id="PF00990">
    <property type="entry name" value="GGDEF"/>
    <property type="match status" value="1"/>
</dbReference>
<dbReference type="SUPFAM" id="SSF55073">
    <property type="entry name" value="Nucleotide cyclase"/>
    <property type="match status" value="1"/>
</dbReference>
<feature type="transmembrane region" description="Helical" evidence="2">
    <location>
        <begin position="28"/>
        <end position="48"/>
    </location>
</feature>
<dbReference type="RefSeq" id="WP_380112289.1">
    <property type="nucleotide sequence ID" value="NZ_JBHSAK010000001.1"/>
</dbReference>
<dbReference type="NCBIfam" id="TIGR00254">
    <property type="entry name" value="GGDEF"/>
    <property type="match status" value="1"/>
</dbReference>
<dbReference type="Gene3D" id="3.30.70.270">
    <property type="match status" value="1"/>
</dbReference>
<dbReference type="PROSITE" id="PS50887">
    <property type="entry name" value="GGDEF"/>
    <property type="match status" value="1"/>
</dbReference>
<feature type="transmembrane region" description="Helical" evidence="2">
    <location>
        <begin position="115"/>
        <end position="136"/>
    </location>
</feature>
<dbReference type="InterPro" id="IPR001633">
    <property type="entry name" value="EAL_dom"/>
</dbReference>
<feature type="region of interest" description="Disordered" evidence="1">
    <location>
        <begin position="1"/>
        <end position="22"/>
    </location>
</feature>
<feature type="domain" description="GGDEF" evidence="4">
    <location>
        <begin position="241"/>
        <end position="373"/>
    </location>
</feature>
<dbReference type="Pfam" id="PF00563">
    <property type="entry name" value="EAL"/>
    <property type="match status" value="1"/>
</dbReference>
<dbReference type="EMBL" id="BNAJ01000020">
    <property type="protein sequence ID" value="GHF64381.1"/>
    <property type="molecule type" value="Genomic_DNA"/>
</dbReference>
<dbReference type="Gene3D" id="3.20.20.450">
    <property type="entry name" value="EAL domain"/>
    <property type="match status" value="1"/>
</dbReference>
<feature type="transmembrane region" description="Helical" evidence="2">
    <location>
        <begin position="148"/>
        <end position="167"/>
    </location>
</feature>
<dbReference type="InterPro" id="IPR052155">
    <property type="entry name" value="Biofilm_reg_signaling"/>
</dbReference>
<dbReference type="InterPro" id="IPR035919">
    <property type="entry name" value="EAL_sf"/>
</dbReference>
<dbReference type="Proteomes" id="UP000619376">
    <property type="component" value="Unassembled WGS sequence"/>
</dbReference>
<accession>A0ABQ3JU75</accession>
<evidence type="ECO:0000313" key="6">
    <source>
        <dbReference type="Proteomes" id="UP000619376"/>
    </source>
</evidence>
<proteinExistence type="predicted"/>
<feature type="transmembrane region" description="Helical" evidence="2">
    <location>
        <begin position="173"/>
        <end position="195"/>
    </location>
</feature>
<evidence type="ECO:0000256" key="1">
    <source>
        <dbReference type="SAM" id="MobiDB-lite"/>
    </source>
</evidence>
<reference evidence="6" key="1">
    <citation type="journal article" date="2019" name="Int. J. Syst. Evol. Microbiol.">
        <title>The Global Catalogue of Microorganisms (GCM) 10K type strain sequencing project: providing services to taxonomists for standard genome sequencing and annotation.</title>
        <authorList>
            <consortium name="The Broad Institute Genomics Platform"/>
            <consortium name="The Broad Institute Genome Sequencing Center for Infectious Disease"/>
            <person name="Wu L."/>
            <person name="Ma J."/>
        </authorList>
    </citation>
    <scope>NUCLEOTIDE SEQUENCE [LARGE SCALE GENOMIC DNA]</scope>
    <source>
        <strain evidence="6">CGMCC 1.18437</strain>
    </source>
</reference>
<dbReference type="SMART" id="SM00267">
    <property type="entry name" value="GGDEF"/>
    <property type="match status" value="1"/>
</dbReference>
<protein>
    <recommendedName>
        <fullName evidence="7">EAL domain-containing protein</fullName>
    </recommendedName>
</protein>
<sequence>MNDSILTPPPARPAGTVPERGEPRRGALTVWVILAAGTTGHVVVLLQGLQLPGYFQPADWVLGGAVLAVMLGLAAAHALGWGRRPVISWLLVANIAYLLARLGVGLYVVGTSERVLIDLASLMGWVLTMPMIEASMRTSALARRMSTGLPPALLLMAAVFAFTPGGAAARPEVWFGLGQLFLISLSVVLVAQMVNTLRAALHRSRQDNQTLTRRASVDALTGLHNRFYLDEHLRERVDAAQPFSVLFLDLDGFKAINDTLGHATGDEVLRLIAARLSALAPAGSGVARVSGDEFVLTVPGEDTLDVSGLAQQVVDDLSAAFEVQGQALRLSVSVGVARFPHDAAEGRDLLLRADRAMYAVKRSGKNGFRLYSGHLLDQDERRQVLERDLRHALERGELFLEFQPICTVPDGRPVCLEALVRWRHPEFGLVRPDVFIPIAEECGLITSLGEWVLEDALRAAGRWRAAGFGEVRLAVNVSPLQLMQPHFAEMVGRELGRSGVPAAALELEVTEGIDLRGRLQVSHSVDGVRALGVGLSLDDFGTGFASLSRLNDLPVGVVKIDRVFVMDLTGDVERTRRRYVRTLIAAMVAVAGTLGLDLVAEGVETPEQARELIALGCTRAQGFLYAPPLPEAELLTALTRMTQSNPV</sequence>
<name>A0ABQ3JU75_9DEIO</name>
<dbReference type="PANTHER" id="PTHR44757">
    <property type="entry name" value="DIGUANYLATE CYCLASE DGCP"/>
    <property type="match status" value="1"/>
</dbReference>
<dbReference type="CDD" id="cd01948">
    <property type="entry name" value="EAL"/>
    <property type="match status" value="1"/>
</dbReference>
<dbReference type="InterPro" id="IPR000160">
    <property type="entry name" value="GGDEF_dom"/>
</dbReference>
<gene>
    <name evidence="5" type="ORF">GCM10017781_45330</name>
</gene>
<keyword evidence="2" id="KW-0812">Transmembrane</keyword>
<feature type="domain" description="EAL" evidence="3">
    <location>
        <begin position="382"/>
        <end position="642"/>
    </location>
</feature>
<dbReference type="CDD" id="cd01949">
    <property type="entry name" value="GGDEF"/>
    <property type="match status" value="1"/>
</dbReference>
<comment type="caution">
    <text evidence="5">The sequence shown here is derived from an EMBL/GenBank/DDBJ whole genome shotgun (WGS) entry which is preliminary data.</text>
</comment>
<evidence type="ECO:0000259" key="3">
    <source>
        <dbReference type="PROSITE" id="PS50883"/>
    </source>
</evidence>
<keyword evidence="2" id="KW-0472">Membrane</keyword>
<dbReference type="PROSITE" id="PS50883">
    <property type="entry name" value="EAL"/>
    <property type="match status" value="1"/>
</dbReference>
<evidence type="ECO:0008006" key="7">
    <source>
        <dbReference type="Google" id="ProtNLM"/>
    </source>
</evidence>
<dbReference type="PANTHER" id="PTHR44757:SF2">
    <property type="entry name" value="BIOFILM ARCHITECTURE MAINTENANCE PROTEIN MBAA"/>
    <property type="match status" value="1"/>
</dbReference>
<evidence type="ECO:0000259" key="4">
    <source>
        <dbReference type="PROSITE" id="PS50887"/>
    </source>
</evidence>
<dbReference type="SMART" id="SM00052">
    <property type="entry name" value="EAL"/>
    <property type="match status" value="1"/>
</dbReference>
<keyword evidence="2" id="KW-1133">Transmembrane helix</keyword>
<feature type="transmembrane region" description="Helical" evidence="2">
    <location>
        <begin position="86"/>
        <end position="109"/>
    </location>
</feature>
<evidence type="ECO:0000256" key="2">
    <source>
        <dbReference type="SAM" id="Phobius"/>
    </source>
</evidence>
<dbReference type="InterPro" id="IPR029787">
    <property type="entry name" value="Nucleotide_cyclase"/>
</dbReference>
<organism evidence="5 6">
    <name type="scientific">Deinococcus metalli</name>
    <dbReference type="NCBI Taxonomy" id="1141878"/>
    <lineage>
        <taxon>Bacteria</taxon>
        <taxon>Thermotogati</taxon>
        <taxon>Deinococcota</taxon>
        <taxon>Deinococci</taxon>
        <taxon>Deinococcales</taxon>
        <taxon>Deinococcaceae</taxon>
        <taxon>Deinococcus</taxon>
    </lineage>
</organism>
<dbReference type="SUPFAM" id="SSF141868">
    <property type="entry name" value="EAL domain-like"/>
    <property type="match status" value="1"/>
</dbReference>
<evidence type="ECO:0000313" key="5">
    <source>
        <dbReference type="EMBL" id="GHF64381.1"/>
    </source>
</evidence>
<feature type="transmembrane region" description="Helical" evidence="2">
    <location>
        <begin position="60"/>
        <end position="79"/>
    </location>
</feature>
<keyword evidence="6" id="KW-1185">Reference proteome</keyword>
<dbReference type="InterPro" id="IPR043128">
    <property type="entry name" value="Rev_trsase/Diguanyl_cyclase"/>
</dbReference>